<dbReference type="WBParaSite" id="GPUH_0002713601-mRNA-1">
    <property type="protein sequence ID" value="GPUH_0002713601-mRNA-1"/>
    <property type="gene ID" value="GPUH_0002713601"/>
</dbReference>
<sequence>LLKMMLEAKSVFDELDVRDLRDARTRANPYETIGSAFFQNRYCFRVFSKNFQKKSATLCPA</sequence>
<accession>A0A183F1L5</accession>
<protein>
    <submittedName>
        <fullName evidence="1">Peptidase_M13 domain-containing protein</fullName>
    </submittedName>
</protein>
<organism evidence="1">
    <name type="scientific">Gongylonema pulchrum</name>
    <dbReference type="NCBI Taxonomy" id="637853"/>
    <lineage>
        <taxon>Eukaryota</taxon>
        <taxon>Metazoa</taxon>
        <taxon>Ecdysozoa</taxon>
        <taxon>Nematoda</taxon>
        <taxon>Chromadorea</taxon>
        <taxon>Rhabditida</taxon>
        <taxon>Spirurina</taxon>
        <taxon>Spiruromorpha</taxon>
        <taxon>Spiruroidea</taxon>
        <taxon>Gongylonematidae</taxon>
        <taxon>Gongylonema</taxon>
    </lineage>
</organism>
<reference evidence="1" key="1">
    <citation type="submission" date="2016-06" db="UniProtKB">
        <authorList>
            <consortium name="WormBaseParasite"/>
        </authorList>
    </citation>
    <scope>IDENTIFICATION</scope>
</reference>
<proteinExistence type="predicted"/>
<name>A0A183F1L5_9BILA</name>
<dbReference type="AlphaFoldDB" id="A0A183F1L5"/>
<evidence type="ECO:0000313" key="1">
    <source>
        <dbReference type="WBParaSite" id="GPUH_0002713601-mRNA-1"/>
    </source>
</evidence>
<dbReference type="Gene3D" id="3.40.50.12760">
    <property type="match status" value="1"/>
</dbReference>